<dbReference type="RefSeq" id="WP_254161920.1">
    <property type="nucleotide sequence ID" value="NZ_JAHESF010000005.1"/>
</dbReference>
<protein>
    <submittedName>
        <fullName evidence="1">Histidinol-phosphatase</fullName>
    </submittedName>
</protein>
<dbReference type="GO" id="GO:0004534">
    <property type="term" value="F:5'-3' RNA exonuclease activity"/>
    <property type="evidence" value="ECO:0007669"/>
    <property type="project" value="TreeGrafter"/>
</dbReference>
<evidence type="ECO:0000313" key="1">
    <source>
        <dbReference type="EMBL" id="MBT1696627.1"/>
    </source>
</evidence>
<dbReference type="EMBL" id="JAHESF010000005">
    <property type="protein sequence ID" value="MBT1696627.1"/>
    <property type="molecule type" value="Genomic_DNA"/>
</dbReference>
<accession>A0AAP2DKF7</accession>
<name>A0AAP2DKF7_9BACT</name>
<dbReference type="PANTHER" id="PTHR42924">
    <property type="entry name" value="EXONUCLEASE"/>
    <property type="match status" value="1"/>
</dbReference>
<dbReference type="InterPro" id="IPR016195">
    <property type="entry name" value="Pol/histidinol_Pase-like"/>
</dbReference>
<dbReference type="InterPro" id="IPR052018">
    <property type="entry name" value="PHP_domain"/>
</dbReference>
<dbReference type="Proteomes" id="UP001319200">
    <property type="component" value="Unassembled WGS sequence"/>
</dbReference>
<keyword evidence="2" id="KW-1185">Reference proteome</keyword>
<gene>
    <name evidence="1" type="ORF">KK083_07070</name>
</gene>
<dbReference type="AlphaFoldDB" id="A0AAP2DKF7"/>
<proteinExistence type="predicted"/>
<comment type="caution">
    <text evidence="1">The sequence shown here is derived from an EMBL/GenBank/DDBJ whole genome shotgun (WGS) entry which is preliminary data.</text>
</comment>
<organism evidence="1 2">
    <name type="scientific">Chryseosolibacter histidini</name>
    <dbReference type="NCBI Taxonomy" id="2782349"/>
    <lineage>
        <taxon>Bacteria</taxon>
        <taxon>Pseudomonadati</taxon>
        <taxon>Bacteroidota</taxon>
        <taxon>Cytophagia</taxon>
        <taxon>Cytophagales</taxon>
        <taxon>Chryseotaleaceae</taxon>
        <taxon>Chryseosolibacter</taxon>
    </lineage>
</organism>
<evidence type="ECO:0000313" key="2">
    <source>
        <dbReference type="Proteomes" id="UP001319200"/>
    </source>
</evidence>
<dbReference type="PANTHER" id="PTHR42924:SF11">
    <property type="entry name" value="POLYMERASE_HISTIDINOL PHOSPHATASE N-TERMINAL DOMAIN-CONTAINING PROTEIN"/>
    <property type="match status" value="1"/>
</dbReference>
<dbReference type="GO" id="GO:0035312">
    <property type="term" value="F:5'-3' DNA exonuclease activity"/>
    <property type="evidence" value="ECO:0007669"/>
    <property type="project" value="TreeGrafter"/>
</dbReference>
<sequence>MTTSYLSLLLSTLLLLTNPENPVNPKNPGQNPGQTKRWFKGNLHTHSYWSDGDEFPEMILDWYKTHGYDFVALSDHNTMARGEKWIKVVKSRMYAEAFDRYLAKFGPEWVTYKVDSGRTHVKLKTYPEYKKRFEDKNFLIVPAEEITDRFEGKPIHLCATNLQNVLPPQGGSSVMETMQRNVDAVLAQRKETGIPMFPHINHPNFYYAITTQDMIGLHGERFFEVYNGHPLVHNEGDSLHPGTEQMWDEINVAYFKRQQPLLLGLGSDDSHSYHQFGTAYSNAGRGWVMVYATSLEAGALIEAMERGDFYSSSGVTLKDVSVQKKTLSVEVAGEAGVTYTIEFIGATTDDEQAKVLKTVTGTKASFQLTAQHLFVRARITSSKMKPNPYRENEVEMAWTQPVLYR</sequence>
<reference evidence="1 2" key="1">
    <citation type="submission" date="2021-05" db="EMBL/GenBank/DDBJ databases">
        <title>A Polyphasic approach of four new species of the genus Ohtaekwangia: Ohtaekwangia histidinii sp. nov., Ohtaekwangia cretensis sp. nov., Ohtaekwangia indiensis sp. nov., Ohtaekwangia reichenbachii sp. nov. from diverse environment.</title>
        <authorList>
            <person name="Octaviana S."/>
        </authorList>
    </citation>
    <scope>NUCLEOTIDE SEQUENCE [LARGE SCALE GENOMIC DNA]</scope>
    <source>
        <strain evidence="1 2">PWU4</strain>
    </source>
</reference>
<dbReference type="Gene3D" id="3.20.20.140">
    <property type="entry name" value="Metal-dependent hydrolases"/>
    <property type="match status" value="1"/>
</dbReference>
<dbReference type="SUPFAM" id="SSF89550">
    <property type="entry name" value="PHP domain-like"/>
    <property type="match status" value="1"/>
</dbReference>